<sequence>MRPAPRLDMDALLDDPRTRIVVCCGSGGVGKTTTAAALGVRAAERGRRTVVLTIDPARRLAQSMGLTELDNTPRRVEGVKTSAGGELFAMMLDMKRTFDEIVEAHADPARARAILENPFYQSLSAGFAGTQEYMAMEKLGQLQATGEWDLIVVDTPPSRSALDFLDAPDRLGSFLDGRFIRIMTAPAKVGGRSMMRFLDVGMTVVTSALGKVLGTQMLQDVQTFIAATESMFGGFRERADATYRLLQAPGTAFLVVAAPERDALREAAYFVDRLAEDAMPLAGLVLNRVHGTEAPGLSAERASAAAEALEEAVGAGPEPGSEKSSSAVVDKAIASTGADREFSSESAVPEDDPGPGTPRKPSGEGVNDDGAGQTSKRMPPGSATSPEDPGPASEDREQHLQQSQFSQLQNTRQDSGRPEARPTAPRPEGAPGGDSPDDGSPGYDAGLLAAGLLRLHAERMQVMDRERRTRERFTAMHPDVAVVAVPALPGDVHDLDGLRAIGDRLAEGG</sequence>
<comment type="caution">
    <text evidence="3">The sequence shown here is derived from an EMBL/GenBank/DDBJ whole genome shotgun (WGS) entry which is preliminary data.</text>
</comment>
<dbReference type="Proteomes" id="UP000243342">
    <property type="component" value="Unassembled WGS sequence"/>
</dbReference>
<accession>A0A1J7BGN7</accession>
<protein>
    <submittedName>
        <fullName evidence="3">Anion-transporting ATPase</fullName>
    </submittedName>
</protein>
<keyword evidence="4" id="KW-1185">Reference proteome</keyword>
<dbReference type="Pfam" id="PF02374">
    <property type="entry name" value="ArsA_ATPase"/>
    <property type="match status" value="1"/>
</dbReference>
<dbReference type="GO" id="GO:0016887">
    <property type="term" value="F:ATP hydrolysis activity"/>
    <property type="evidence" value="ECO:0007669"/>
    <property type="project" value="InterPro"/>
</dbReference>
<evidence type="ECO:0000313" key="4">
    <source>
        <dbReference type="Proteomes" id="UP000243342"/>
    </source>
</evidence>
<dbReference type="Gene3D" id="3.40.50.300">
    <property type="entry name" value="P-loop containing nucleotide triphosphate hydrolases"/>
    <property type="match status" value="1"/>
</dbReference>
<feature type="domain" description="ArsA/GET3 Anion-transporting ATPase-like" evidence="2">
    <location>
        <begin position="18"/>
        <end position="289"/>
    </location>
</feature>
<gene>
    <name evidence="3" type="ORF">BIV57_08795</name>
</gene>
<proteinExistence type="predicted"/>
<feature type="region of interest" description="Disordered" evidence="1">
    <location>
        <begin position="308"/>
        <end position="446"/>
    </location>
</feature>
<dbReference type="InterPro" id="IPR016300">
    <property type="entry name" value="ATPase_ArsA/GET3"/>
</dbReference>
<organism evidence="3 4">
    <name type="scientific">Mangrovactinospora gilvigrisea</name>
    <dbReference type="NCBI Taxonomy" id="1428644"/>
    <lineage>
        <taxon>Bacteria</taxon>
        <taxon>Bacillati</taxon>
        <taxon>Actinomycetota</taxon>
        <taxon>Actinomycetes</taxon>
        <taxon>Kitasatosporales</taxon>
        <taxon>Streptomycetaceae</taxon>
        <taxon>Mangrovactinospora</taxon>
    </lineage>
</organism>
<dbReference type="STRING" id="1428644.BIV57_08795"/>
<dbReference type="GO" id="GO:0005524">
    <property type="term" value="F:ATP binding"/>
    <property type="evidence" value="ECO:0007669"/>
    <property type="project" value="InterPro"/>
</dbReference>
<dbReference type="EMBL" id="MLCF01000042">
    <property type="protein sequence ID" value="OIV37851.1"/>
    <property type="molecule type" value="Genomic_DNA"/>
</dbReference>
<reference evidence="3 4" key="1">
    <citation type="submission" date="2016-10" db="EMBL/GenBank/DDBJ databases">
        <title>Genome sequence of Streptomyces gilvigriseus MUSC 26.</title>
        <authorList>
            <person name="Lee L.-H."/>
            <person name="Ser H.-L."/>
        </authorList>
    </citation>
    <scope>NUCLEOTIDE SEQUENCE [LARGE SCALE GENOMIC DNA]</scope>
    <source>
        <strain evidence="3 4">MUSC 26</strain>
    </source>
</reference>
<dbReference type="PANTHER" id="PTHR10803:SF26">
    <property type="entry name" value="ANION TRANSPORTER ATPASE-RELATED"/>
    <property type="match status" value="1"/>
</dbReference>
<evidence type="ECO:0000256" key="1">
    <source>
        <dbReference type="SAM" id="MobiDB-lite"/>
    </source>
</evidence>
<feature type="compositionally biased region" description="Low complexity" evidence="1">
    <location>
        <begin position="308"/>
        <end position="319"/>
    </location>
</feature>
<name>A0A1J7BGN7_9ACTN</name>
<dbReference type="SUPFAM" id="SSF52540">
    <property type="entry name" value="P-loop containing nucleoside triphosphate hydrolases"/>
    <property type="match status" value="1"/>
</dbReference>
<feature type="compositionally biased region" description="Low complexity" evidence="1">
    <location>
        <begin position="400"/>
        <end position="409"/>
    </location>
</feature>
<evidence type="ECO:0000313" key="3">
    <source>
        <dbReference type="EMBL" id="OIV37851.1"/>
    </source>
</evidence>
<dbReference type="InterPro" id="IPR027417">
    <property type="entry name" value="P-loop_NTPase"/>
</dbReference>
<evidence type="ECO:0000259" key="2">
    <source>
        <dbReference type="Pfam" id="PF02374"/>
    </source>
</evidence>
<dbReference type="InterPro" id="IPR025723">
    <property type="entry name" value="ArsA/GET3_ATPase-like"/>
</dbReference>
<dbReference type="PANTHER" id="PTHR10803">
    <property type="entry name" value="ARSENICAL PUMP-DRIVING ATPASE ARSENITE-TRANSLOCATING ATPASE"/>
    <property type="match status" value="1"/>
</dbReference>
<dbReference type="AlphaFoldDB" id="A0A1J7BGN7"/>
<dbReference type="RefSeq" id="WP_071656166.1">
    <property type="nucleotide sequence ID" value="NZ_MLCF01000042.1"/>
</dbReference>
<dbReference type="CDD" id="cd02035">
    <property type="entry name" value="ArsA"/>
    <property type="match status" value="1"/>
</dbReference>
<dbReference type="OrthoDB" id="5490584at2"/>